<geneLocation type="plasmid" evidence="2">
    <name>pfdu301a</name>
</geneLocation>
<dbReference type="Proteomes" id="UP000501076">
    <property type="component" value="Plasmid pFDU301A"/>
</dbReference>
<dbReference type="GO" id="GO:0000287">
    <property type="term" value="F:magnesium ion binding"/>
    <property type="evidence" value="ECO:0007669"/>
    <property type="project" value="InterPro"/>
</dbReference>
<dbReference type="InterPro" id="IPR036614">
    <property type="entry name" value="RusA-like_sf"/>
</dbReference>
<dbReference type="Pfam" id="PF05866">
    <property type="entry name" value="RusA"/>
    <property type="match status" value="1"/>
</dbReference>
<keyword evidence="1" id="KW-0614">Plasmid</keyword>
<organism evidence="1 2">
    <name type="scientific">Priestia megaterium</name>
    <name type="common">Bacillus megaterium</name>
    <dbReference type="NCBI Taxonomy" id="1404"/>
    <lineage>
        <taxon>Bacteria</taxon>
        <taxon>Bacillati</taxon>
        <taxon>Bacillota</taxon>
        <taxon>Bacilli</taxon>
        <taxon>Bacillales</taxon>
        <taxon>Bacillaceae</taxon>
        <taxon>Priestia</taxon>
    </lineage>
</organism>
<evidence type="ECO:0000313" key="1">
    <source>
        <dbReference type="EMBL" id="QJX80785.1"/>
    </source>
</evidence>
<gene>
    <name evidence="1" type="ORF">FDZ14_32360</name>
</gene>
<dbReference type="InterPro" id="IPR008822">
    <property type="entry name" value="Endonuclease_RusA-like"/>
</dbReference>
<dbReference type="GO" id="GO:0006281">
    <property type="term" value="P:DNA repair"/>
    <property type="evidence" value="ECO:0007669"/>
    <property type="project" value="InterPro"/>
</dbReference>
<reference evidence="1 2" key="1">
    <citation type="submission" date="2019-10" db="EMBL/GenBank/DDBJ databases">
        <title>Complete genome sequences for adaption low water activity.</title>
        <authorList>
            <person name="Zhao L."/>
            <person name="Zhong J."/>
        </authorList>
    </citation>
    <scope>NUCLEOTIDE SEQUENCE [LARGE SCALE GENOMIC DNA]</scope>
    <source>
        <strain evidence="1 2">FDU301</strain>
        <plasmid evidence="2">pfdu301a</plasmid>
    </source>
</reference>
<protein>
    <submittedName>
        <fullName evidence="1">RusA family crossover junction endodeoxyribonuclease</fullName>
    </submittedName>
</protein>
<name>A0A6M6EB74_PRIMG</name>
<proteinExistence type="predicted"/>
<dbReference type="GO" id="GO:0006310">
    <property type="term" value="P:DNA recombination"/>
    <property type="evidence" value="ECO:0007669"/>
    <property type="project" value="InterPro"/>
</dbReference>
<dbReference type="AlphaFoldDB" id="A0A6M6EB74"/>
<sequence length="191" mass="22478">MSEVHRFFFPFTGKVKTQLKIVKKKDGSTGLIKPSNVKKFEKEIRKHLSIAFPTELRPLHGYIEFTLNHYTKYKRDSTGLLVPEQYAQFDLDNLLKTVQDCFQPYKKKFTKYNEDGTAKKTEKGNVSYEWIELEAGIISNDKFVYRDASNWIPVESKEDEGIEVFIRLMEEKELFKVIIPCGEIKNYKINY</sequence>
<dbReference type="RefSeq" id="WP_171778784.1">
    <property type="nucleotide sequence ID" value="NZ_CP045273.1"/>
</dbReference>
<accession>A0A6M6EB74</accession>
<dbReference type="EMBL" id="CP045273">
    <property type="protein sequence ID" value="QJX80785.1"/>
    <property type="molecule type" value="Genomic_DNA"/>
</dbReference>
<evidence type="ECO:0000313" key="2">
    <source>
        <dbReference type="Proteomes" id="UP000501076"/>
    </source>
</evidence>
<dbReference type="Gene3D" id="3.30.1330.70">
    <property type="entry name" value="Holliday junction resolvase RusA"/>
    <property type="match status" value="1"/>
</dbReference>